<feature type="transmembrane region" description="Helical" evidence="7">
    <location>
        <begin position="259"/>
        <end position="283"/>
    </location>
</feature>
<comment type="caution">
    <text evidence="10">The sequence shown here is derived from an EMBL/GenBank/DDBJ whole genome shotgun (WGS) entry which is preliminary data.</text>
</comment>
<evidence type="ECO:0000256" key="5">
    <source>
        <dbReference type="ARBA" id="ARBA00022989"/>
    </source>
</evidence>
<feature type="domain" description="ABC transmembrane type-1" evidence="9">
    <location>
        <begin position="36"/>
        <end position="288"/>
    </location>
</feature>
<accession>A0ABT9NW07</accession>
<dbReference type="InterPro" id="IPR003593">
    <property type="entry name" value="AAA+_ATPase"/>
</dbReference>
<evidence type="ECO:0000256" key="3">
    <source>
        <dbReference type="ARBA" id="ARBA00022741"/>
    </source>
</evidence>
<reference evidence="10 11" key="1">
    <citation type="submission" date="2023-07" db="EMBL/GenBank/DDBJ databases">
        <title>Sequencing the genomes of 1000 actinobacteria strains.</title>
        <authorList>
            <person name="Klenk H.-P."/>
        </authorList>
    </citation>
    <scope>NUCLEOTIDE SEQUENCE [LARGE SCALE GENOMIC DNA]</scope>
    <source>
        <strain evidence="10 11">DSM 44388</strain>
    </source>
</reference>
<keyword evidence="6 7" id="KW-0472">Membrane</keyword>
<dbReference type="SMART" id="SM00382">
    <property type="entry name" value="AAA"/>
    <property type="match status" value="1"/>
</dbReference>
<evidence type="ECO:0000259" key="8">
    <source>
        <dbReference type="PROSITE" id="PS50893"/>
    </source>
</evidence>
<feature type="domain" description="ABC transporter" evidence="8">
    <location>
        <begin position="373"/>
        <end position="623"/>
    </location>
</feature>
<evidence type="ECO:0000256" key="7">
    <source>
        <dbReference type="SAM" id="Phobius"/>
    </source>
</evidence>
<name>A0ABT9NW07_9ACTN</name>
<evidence type="ECO:0000256" key="1">
    <source>
        <dbReference type="ARBA" id="ARBA00004651"/>
    </source>
</evidence>
<dbReference type="InterPro" id="IPR027417">
    <property type="entry name" value="P-loop_NTPase"/>
</dbReference>
<evidence type="ECO:0000256" key="6">
    <source>
        <dbReference type="ARBA" id="ARBA00023136"/>
    </source>
</evidence>
<feature type="transmembrane region" description="Helical" evidence="7">
    <location>
        <begin position="35"/>
        <end position="57"/>
    </location>
</feature>
<keyword evidence="11" id="KW-1185">Reference proteome</keyword>
<dbReference type="InterPro" id="IPR003439">
    <property type="entry name" value="ABC_transporter-like_ATP-bd"/>
</dbReference>
<dbReference type="NCBIfam" id="TIGR02868">
    <property type="entry name" value="CydC"/>
    <property type="match status" value="1"/>
</dbReference>
<feature type="transmembrane region" description="Helical" evidence="7">
    <location>
        <begin position="178"/>
        <end position="197"/>
    </location>
</feature>
<protein>
    <submittedName>
        <fullName evidence="10">ATP-binding cassette subfamily C protein CydC</fullName>
    </submittedName>
</protein>
<dbReference type="InterPro" id="IPR036640">
    <property type="entry name" value="ABC1_TM_sf"/>
</dbReference>
<dbReference type="SUPFAM" id="SSF52540">
    <property type="entry name" value="P-loop containing nucleoside triphosphate hydrolases"/>
    <property type="match status" value="1"/>
</dbReference>
<evidence type="ECO:0000313" key="10">
    <source>
        <dbReference type="EMBL" id="MDP9824462.1"/>
    </source>
</evidence>
<evidence type="ECO:0000256" key="4">
    <source>
        <dbReference type="ARBA" id="ARBA00022840"/>
    </source>
</evidence>
<comment type="subcellular location">
    <subcellularLocation>
        <location evidence="1">Cell membrane</location>
        <topology evidence="1">Multi-pass membrane protein</topology>
    </subcellularLocation>
</comment>
<keyword evidence="3" id="KW-0547">Nucleotide-binding</keyword>
<dbReference type="GO" id="GO:0005524">
    <property type="term" value="F:ATP binding"/>
    <property type="evidence" value="ECO:0007669"/>
    <property type="project" value="UniProtKB-KW"/>
</dbReference>
<gene>
    <name evidence="10" type="ORF">J2S57_000211</name>
</gene>
<evidence type="ECO:0000256" key="2">
    <source>
        <dbReference type="ARBA" id="ARBA00022692"/>
    </source>
</evidence>
<keyword evidence="5 7" id="KW-1133">Transmembrane helix</keyword>
<dbReference type="Pfam" id="PF00005">
    <property type="entry name" value="ABC_tran"/>
    <property type="match status" value="1"/>
</dbReference>
<dbReference type="InterPro" id="IPR011527">
    <property type="entry name" value="ABC1_TM_dom"/>
</dbReference>
<feature type="transmembrane region" description="Helical" evidence="7">
    <location>
        <begin position="151"/>
        <end position="172"/>
    </location>
</feature>
<dbReference type="PROSITE" id="PS50893">
    <property type="entry name" value="ABC_TRANSPORTER_2"/>
    <property type="match status" value="1"/>
</dbReference>
<dbReference type="InterPro" id="IPR039421">
    <property type="entry name" value="Type_1_exporter"/>
</dbReference>
<dbReference type="SUPFAM" id="SSF90123">
    <property type="entry name" value="ABC transporter transmembrane region"/>
    <property type="match status" value="1"/>
</dbReference>
<proteinExistence type="predicted"/>
<organism evidence="10 11">
    <name type="scientific">Kineosporia succinea</name>
    <dbReference type="NCBI Taxonomy" id="84632"/>
    <lineage>
        <taxon>Bacteria</taxon>
        <taxon>Bacillati</taxon>
        <taxon>Actinomycetota</taxon>
        <taxon>Actinomycetes</taxon>
        <taxon>Kineosporiales</taxon>
        <taxon>Kineosporiaceae</taxon>
        <taxon>Kineosporia</taxon>
    </lineage>
</organism>
<feature type="transmembrane region" description="Helical" evidence="7">
    <location>
        <begin position="69"/>
        <end position="89"/>
    </location>
</feature>
<keyword evidence="2 7" id="KW-0812">Transmembrane</keyword>
<feature type="transmembrane region" description="Helical" evidence="7">
    <location>
        <begin position="295"/>
        <end position="318"/>
    </location>
</feature>
<dbReference type="Proteomes" id="UP001235712">
    <property type="component" value="Unassembled WGS sequence"/>
</dbReference>
<dbReference type="PANTHER" id="PTHR24221">
    <property type="entry name" value="ATP-BINDING CASSETTE SUB-FAMILY B"/>
    <property type="match status" value="1"/>
</dbReference>
<dbReference type="RefSeq" id="WP_307237070.1">
    <property type="nucleotide sequence ID" value="NZ_JAUSQZ010000001.1"/>
</dbReference>
<keyword evidence="4 10" id="KW-0067">ATP-binding</keyword>
<sequence length="634" mass="65775">MKTEATTTSPVESPVSGRRALLLVLDEMRPDPWRLLLGAVTGAAAVACSIALLGVSGWLITRAAQQPPILFLMVAIVGVRAFGIGRGVLRYCERLVSHDVALRGVVRLRETLFGRLAAADDTVAAGLKRGDLLARLGADVDELGDVIVRGVLPFVTAILTGLASVVAVGIILPEAGAVLATAVLIAIVAVPGLAGIGGRRDVLGTAQARTEMSENVLALFDNLPELTVSGRVPDQLAAIRRSDDELSHGLDRAARPASWAAGLGSAVMSAAVLGSLVTGVIAVNEGRIREVALAVLTFVPLALAEVVAGLPAAAVSLVRASEAARRVVPLLATPEPDSHRTLDVQARPVPNSAYLMAGQKGLRLVRELPGLHLRAQDLAVGWPGREPAVRGVNLDLTAGRRIAVVGPSGQGKSTLLRTLAGLLPAAEGHMLMDDTDVGDGVELLDVHTRSLRHMVHLAADDAHVFGTTVRENLRVANKDATDPELLAALRRAGLGEWISGLGADGLDVVVGDPAGPGQGAGTHLLSGGIRRRMLMARAFVSGAPVLLVDEPAEHLDAATADDLVAEVLASPRADQSAVVVTHRLSPLAAADEVLVIDGGVVAARGTHDELIATYAPYRSAWAAERREIPAPALS</sequence>
<dbReference type="PROSITE" id="PS50929">
    <property type="entry name" value="ABC_TM1F"/>
    <property type="match status" value="1"/>
</dbReference>
<dbReference type="EMBL" id="JAUSQZ010000001">
    <property type="protein sequence ID" value="MDP9824462.1"/>
    <property type="molecule type" value="Genomic_DNA"/>
</dbReference>
<evidence type="ECO:0000313" key="11">
    <source>
        <dbReference type="Proteomes" id="UP001235712"/>
    </source>
</evidence>
<dbReference type="PANTHER" id="PTHR24221:SF654">
    <property type="entry name" value="ATP-BINDING CASSETTE SUB-FAMILY B MEMBER 6"/>
    <property type="match status" value="1"/>
</dbReference>
<evidence type="ECO:0000259" key="9">
    <source>
        <dbReference type="PROSITE" id="PS50929"/>
    </source>
</evidence>
<dbReference type="Gene3D" id="1.20.1560.10">
    <property type="entry name" value="ABC transporter type 1, transmembrane domain"/>
    <property type="match status" value="1"/>
</dbReference>
<dbReference type="InterPro" id="IPR014223">
    <property type="entry name" value="ABC_CydC/D"/>
</dbReference>
<dbReference type="Gene3D" id="3.40.50.300">
    <property type="entry name" value="P-loop containing nucleotide triphosphate hydrolases"/>
    <property type="match status" value="1"/>
</dbReference>